<reference evidence="2" key="2">
    <citation type="submission" date="2018-10" db="UniProtKB">
        <authorList>
            <consortium name="EnsemblPlants"/>
        </authorList>
    </citation>
    <scope>IDENTIFICATION</scope>
</reference>
<dbReference type="OMA" id="CCAIACR"/>
<feature type="chain" id="PRO_5043178877" evidence="1">
    <location>
        <begin position="32"/>
        <end position="126"/>
    </location>
</feature>
<accession>A0A3B6PJ06</accession>
<dbReference type="Gramene" id="TraesNOR6B03G03500660.1">
    <property type="protein sequence ID" value="TraesNOR6B03G03500660.1"/>
    <property type="gene ID" value="TraesNOR6B03G03500660"/>
</dbReference>
<sequence>MEGRKKERVMATAVCVLVILLSAQRLPVGLADPTSPFCQCYLGCFGFDPECSGEGWQRCHDYCCAIACRFPGDADFDRVCEGSGGQQTCGTEAPGYDTTSTTTADDAVVKANYWSGGHGKAKAKHG</sequence>
<dbReference type="PANTHER" id="PTHR36483:SF8">
    <property type="entry name" value="C3H1-TYPE DOMAIN-CONTAINING PROTEIN"/>
    <property type="match status" value="1"/>
</dbReference>
<dbReference type="Proteomes" id="UP000019116">
    <property type="component" value="Chromosome 6B"/>
</dbReference>
<dbReference type="RefSeq" id="XP_044414717.1">
    <property type="nucleotide sequence ID" value="XM_044558782.1"/>
</dbReference>
<dbReference type="OrthoDB" id="708632at2759"/>
<dbReference type="Gramene" id="TraesCS6B03G0299600.1">
    <property type="protein sequence ID" value="TraesCS6B03G0299600.1.CDS"/>
    <property type="gene ID" value="TraesCS6B03G0299600"/>
</dbReference>
<dbReference type="Gramene" id="TraesMAC6B03G03465730.1">
    <property type="protein sequence ID" value="TraesMAC6B03G03465730.1"/>
    <property type="gene ID" value="TraesMAC6B03G03465730"/>
</dbReference>
<organism evidence="2">
    <name type="scientific">Triticum aestivum</name>
    <name type="common">Wheat</name>
    <dbReference type="NCBI Taxonomy" id="4565"/>
    <lineage>
        <taxon>Eukaryota</taxon>
        <taxon>Viridiplantae</taxon>
        <taxon>Streptophyta</taxon>
        <taxon>Embryophyta</taxon>
        <taxon>Tracheophyta</taxon>
        <taxon>Spermatophyta</taxon>
        <taxon>Magnoliopsida</taxon>
        <taxon>Liliopsida</taxon>
        <taxon>Poales</taxon>
        <taxon>Poaceae</taxon>
        <taxon>BOP clade</taxon>
        <taxon>Pooideae</taxon>
        <taxon>Triticodae</taxon>
        <taxon>Triticeae</taxon>
        <taxon>Triticinae</taxon>
        <taxon>Triticum</taxon>
    </lineage>
</organism>
<dbReference type="Gramene" id="TraesWEE_scaffold_024381_01G000300.1">
    <property type="protein sequence ID" value="TraesWEE_scaffold_024381_01G000300.1"/>
    <property type="gene ID" value="TraesWEE_scaffold_024381_01G000300"/>
</dbReference>
<evidence type="ECO:0000313" key="2">
    <source>
        <dbReference type="EnsemblPlants" id="TraesCS6B02G120200.1"/>
    </source>
</evidence>
<dbReference type="AlphaFoldDB" id="A0A3B6PJ06"/>
<feature type="signal peptide" evidence="1">
    <location>
        <begin position="1"/>
        <end position="31"/>
    </location>
</feature>
<dbReference type="Gramene" id="TraesCS6B02G120200.1">
    <property type="protein sequence ID" value="TraesCS6B02G120200.1"/>
    <property type="gene ID" value="TraesCS6B02G120200"/>
</dbReference>
<keyword evidence="3" id="KW-1185">Reference proteome</keyword>
<gene>
    <name evidence="2" type="primary">LOC123138934</name>
</gene>
<proteinExistence type="predicted"/>
<evidence type="ECO:0000313" key="3">
    <source>
        <dbReference type="Proteomes" id="UP000019116"/>
    </source>
</evidence>
<dbReference type="PANTHER" id="PTHR36483">
    <property type="entry name" value="OS02G0130700 PROTEIN"/>
    <property type="match status" value="1"/>
</dbReference>
<keyword evidence="1" id="KW-0732">Signal</keyword>
<dbReference type="GeneID" id="123138934"/>
<reference evidence="2" key="1">
    <citation type="submission" date="2018-08" db="EMBL/GenBank/DDBJ databases">
        <authorList>
            <person name="Rossello M."/>
        </authorList>
    </citation>
    <scope>NUCLEOTIDE SEQUENCE [LARGE SCALE GENOMIC DNA]</scope>
    <source>
        <strain evidence="2">cv. Chinese Spring</strain>
    </source>
</reference>
<protein>
    <submittedName>
        <fullName evidence="2">Uncharacterized protein</fullName>
    </submittedName>
</protein>
<evidence type="ECO:0000256" key="1">
    <source>
        <dbReference type="SAM" id="SignalP"/>
    </source>
</evidence>
<name>A0A3B6PJ06_WHEAT</name>
<dbReference type="EnsemblPlants" id="TraesCS6B02G120200.1">
    <property type="protein sequence ID" value="TraesCS6B02G120200.1"/>
    <property type="gene ID" value="TraesCS6B02G120200"/>
</dbReference>